<reference evidence="4 5" key="1">
    <citation type="submission" date="2024-04" db="EMBL/GenBank/DDBJ databases">
        <title>Draft genome sequence of Pseudoxanthomonas putridarboris WD12.</title>
        <authorList>
            <person name="Oh J."/>
        </authorList>
    </citation>
    <scope>NUCLEOTIDE SEQUENCE [LARGE SCALE GENOMIC DNA]</scope>
    <source>
        <strain evidence="4 5">WD12</strain>
    </source>
</reference>
<dbReference type="SUPFAM" id="SSF52172">
    <property type="entry name" value="CheY-like"/>
    <property type="match status" value="1"/>
</dbReference>
<dbReference type="Pfam" id="PF00072">
    <property type="entry name" value="Response_reg"/>
    <property type="match status" value="1"/>
</dbReference>
<comment type="caution">
    <text evidence="4">The sequence shown here is derived from an EMBL/GenBank/DDBJ whole genome shotgun (WGS) entry which is preliminary data.</text>
</comment>
<dbReference type="PANTHER" id="PTHR43228:SF1">
    <property type="entry name" value="TWO-COMPONENT RESPONSE REGULATOR ARR22"/>
    <property type="match status" value="1"/>
</dbReference>
<dbReference type="SMART" id="SM00448">
    <property type="entry name" value="REC"/>
    <property type="match status" value="1"/>
</dbReference>
<dbReference type="PANTHER" id="PTHR43228">
    <property type="entry name" value="TWO-COMPONENT RESPONSE REGULATOR"/>
    <property type="match status" value="1"/>
</dbReference>
<evidence type="ECO:0000259" key="3">
    <source>
        <dbReference type="PROSITE" id="PS50110"/>
    </source>
</evidence>
<dbReference type="Proteomes" id="UP001459204">
    <property type="component" value="Unassembled WGS sequence"/>
</dbReference>
<feature type="transmembrane region" description="Helical" evidence="2">
    <location>
        <begin position="12"/>
        <end position="32"/>
    </location>
</feature>
<dbReference type="InterPro" id="IPR011006">
    <property type="entry name" value="CheY-like_superfamily"/>
</dbReference>
<dbReference type="InterPro" id="IPR052048">
    <property type="entry name" value="ST_Response_Regulator"/>
</dbReference>
<evidence type="ECO:0000313" key="4">
    <source>
        <dbReference type="EMBL" id="MEL1263290.1"/>
    </source>
</evidence>
<dbReference type="InterPro" id="IPR001789">
    <property type="entry name" value="Sig_transdc_resp-reg_receiver"/>
</dbReference>
<dbReference type="CDD" id="cd00156">
    <property type="entry name" value="REC"/>
    <property type="match status" value="1"/>
</dbReference>
<proteinExistence type="predicted"/>
<dbReference type="EMBL" id="JBBWWT010000001">
    <property type="protein sequence ID" value="MEL1263290.1"/>
    <property type="molecule type" value="Genomic_DNA"/>
</dbReference>
<evidence type="ECO:0000313" key="5">
    <source>
        <dbReference type="Proteomes" id="UP001459204"/>
    </source>
</evidence>
<keyword evidence="1" id="KW-0597">Phosphoprotein</keyword>
<dbReference type="Gene3D" id="3.40.50.2300">
    <property type="match status" value="1"/>
</dbReference>
<gene>
    <name evidence="4" type="ORF">AAD027_02765</name>
</gene>
<evidence type="ECO:0000256" key="1">
    <source>
        <dbReference type="PROSITE-ProRule" id="PRU00169"/>
    </source>
</evidence>
<evidence type="ECO:0000256" key="2">
    <source>
        <dbReference type="SAM" id="Phobius"/>
    </source>
</evidence>
<name>A0ABU9IWB3_9GAMM</name>
<dbReference type="PROSITE" id="PS50110">
    <property type="entry name" value="RESPONSE_REGULATORY"/>
    <property type="match status" value="1"/>
</dbReference>
<feature type="domain" description="Response regulatory" evidence="3">
    <location>
        <begin position="106"/>
        <end position="223"/>
    </location>
</feature>
<accession>A0ABU9IWB3</accession>
<protein>
    <submittedName>
        <fullName evidence="4">Response regulator</fullName>
    </submittedName>
</protein>
<keyword evidence="2" id="KW-1133">Transmembrane helix</keyword>
<organism evidence="4 5">
    <name type="scientific">Pseudoxanthomonas putridarboris</name>
    <dbReference type="NCBI Taxonomy" id="752605"/>
    <lineage>
        <taxon>Bacteria</taxon>
        <taxon>Pseudomonadati</taxon>
        <taxon>Pseudomonadota</taxon>
        <taxon>Gammaproteobacteria</taxon>
        <taxon>Lysobacterales</taxon>
        <taxon>Lysobacteraceae</taxon>
        <taxon>Pseudoxanthomonas</taxon>
    </lineage>
</organism>
<keyword evidence="2" id="KW-0472">Membrane</keyword>
<keyword evidence="2" id="KW-0812">Transmembrane</keyword>
<dbReference type="RefSeq" id="WP_341724474.1">
    <property type="nucleotide sequence ID" value="NZ_JBBWWT010000001.1"/>
</dbReference>
<keyword evidence="5" id="KW-1185">Reference proteome</keyword>
<feature type="modified residue" description="4-aspartylphosphate" evidence="1">
    <location>
        <position position="155"/>
    </location>
</feature>
<sequence length="225" mass="24626">MVDANAMVDALAKLISAVAALAWPLVLAALLYKLYEPIRALVESGRNRKFTIKVAGNELTMEEASEQQRLILSDLQAKLAELERNIRVDPVATMDAPLVEATTAKRILWVDDNPRNNSFLVASLEDRGVHVDTALSTDQAMAAFRKKHYDIVLSDMGRPEGEKAGIDLTRQIKSIRPDTPVFIFCGSWAARHWRKEALEAGASGITSSGTSLLSLLPLDPGPPPR</sequence>